<protein>
    <submittedName>
        <fullName evidence="2">Uncharacterized protein</fullName>
    </submittedName>
</protein>
<feature type="region of interest" description="Disordered" evidence="1">
    <location>
        <begin position="1"/>
        <end position="24"/>
    </location>
</feature>
<dbReference type="Proteomes" id="UP000770717">
    <property type="component" value="Unassembled WGS sequence"/>
</dbReference>
<evidence type="ECO:0000313" key="2">
    <source>
        <dbReference type="EMBL" id="KAG9483066.1"/>
    </source>
</evidence>
<reference evidence="2" key="1">
    <citation type="thesis" date="2020" institute="ProQuest LLC" country="789 East Eisenhower Parkway, Ann Arbor, MI, USA">
        <title>Comparative Genomics and Chromosome Evolution.</title>
        <authorList>
            <person name="Mudd A.B."/>
        </authorList>
    </citation>
    <scope>NUCLEOTIDE SEQUENCE</scope>
    <source>
        <strain evidence="2">HN-11 Male</strain>
        <tissue evidence="2">Kidney and liver</tissue>
    </source>
</reference>
<dbReference type="AlphaFoldDB" id="A0A8J6K8I9"/>
<comment type="caution">
    <text evidence="2">The sequence shown here is derived from an EMBL/GenBank/DDBJ whole genome shotgun (WGS) entry which is preliminary data.</text>
</comment>
<accession>A0A8J6K8I9</accession>
<proteinExistence type="predicted"/>
<keyword evidence="3" id="KW-1185">Reference proteome</keyword>
<evidence type="ECO:0000256" key="1">
    <source>
        <dbReference type="SAM" id="MobiDB-lite"/>
    </source>
</evidence>
<evidence type="ECO:0000313" key="3">
    <source>
        <dbReference type="Proteomes" id="UP000770717"/>
    </source>
</evidence>
<sequence>MVPTSKIGTSRQSASVTPSSVPTNCDQPKRWLHFSTKRSCKHFCAPSGLLQRPSLIKRCRHRPQYTRHEEHDTLLYPQRSNEAGGICLGTAKSIHM</sequence>
<name>A0A8J6K8I9_ELECQ</name>
<dbReference type="EMBL" id="WNTK01000005">
    <property type="protein sequence ID" value="KAG9483066.1"/>
    <property type="molecule type" value="Genomic_DNA"/>
</dbReference>
<gene>
    <name evidence="2" type="ORF">GDO78_009158</name>
</gene>
<organism evidence="2 3">
    <name type="scientific">Eleutherodactylus coqui</name>
    <name type="common">Puerto Rican coqui</name>
    <dbReference type="NCBI Taxonomy" id="57060"/>
    <lineage>
        <taxon>Eukaryota</taxon>
        <taxon>Metazoa</taxon>
        <taxon>Chordata</taxon>
        <taxon>Craniata</taxon>
        <taxon>Vertebrata</taxon>
        <taxon>Euteleostomi</taxon>
        <taxon>Amphibia</taxon>
        <taxon>Batrachia</taxon>
        <taxon>Anura</taxon>
        <taxon>Neobatrachia</taxon>
        <taxon>Hyloidea</taxon>
        <taxon>Eleutherodactylidae</taxon>
        <taxon>Eleutherodactylinae</taxon>
        <taxon>Eleutherodactylus</taxon>
        <taxon>Eleutherodactylus</taxon>
    </lineage>
</organism>